<dbReference type="AlphaFoldDB" id="A0A9N9F0E3"/>
<dbReference type="EMBL" id="CAJVPQ010000664">
    <property type="protein sequence ID" value="CAG8500955.1"/>
    <property type="molecule type" value="Genomic_DNA"/>
</dbReference>
<comment type="caution">
    <text evidence="3">The sequence shown here is derived from an EMBL/GenBank/DDBJ whole genome shotgun (WGS) entry which is preliminary data.</text>
</comment>
<feature type="region of interest" description="Disordered" evidence="2">
    <location>
        <begin position="182"/>
        <end position="224"/>
    </location>
</feature>
<sequence>VKLCLIHGDELREMKNTKLIEYEEVILSEVIFPDEISNCRIGISWNNQILVTGDVKTLGKRRMPYETLLRKARQKWGATETSLLVEGLYKVIHDQFGSMNNYISYAREIIEVRHRLAHFDGKDSLTESDIKKMMMTEDEIKLFKVLTNLKQKERPLIRAQSNIANTTKKSLGKASTISATPFTASTTTDDQSSKQEQRLTRSGRKVADYNEQTSDSSEYSLDINDDDNTKEFTIATSKSTNRKNVEASYEDFVNTLNFDNSPDEQESLQKRLGFPIFTKKFLNYDQSKRTQQRKLEKENKTTSIEIDNLREKIQKIKSKNEVVTKESNEKQELNNELRDYIEKIKSSLFRLEKEIGPTVMSSSVKLDDTENMDIYVNEFRKRIVGGCLLQPE</sequence>
<keyword evidence="1" id="KW-0175">Coiled coil</keyword>
<evidence type="ECO:0000256" key="1">
    <source>
        <dbReference type="SAM" id="Coils"/>
    </source>
</evidence>
<feature type="coiled-coil region" evidence="1">
    <location>
        <begin position="292"/>
        <end position="354"/>
    </location>
</feature>
<feature type="compositionally biased region" description="Polar residues" evidence="2">
    <location>
        <begin position="210"/>
        <end position="219"/>
    </location>
</feature>
<reference evidence="3" key="1">
    <citation type="submission" date="2021-06" db="EMBL/GenBank/DDBJ databases">
        <authorList>
            <person name="Kallberg Y."/>
            <person name="Tangrot J."/>
            <person name="Rosling A."/>
        </authorList>
    </citation>
    <scope>NUCLEOTIDE SEQUENCE</scope>
    <source>
        <strain evidence="3">UK204</strain>
    </source>
</reference>
<dbReference type="OrthoDB" id="2336963at2759"/>
<evidence type="ECO:0000313" key="3">
    <source>
        <dbReference type="EMBL" id="CAG8500955.1"/>
    </source>
</evidence>
<protein>
    <submittedName>
        <fullName evidence="3">12184_t:CDS:1</fullName>
    </submittedName>
</protein>
<feature type="non-terminal residue" evidence="3">
    <location>
        <position position="392"/>
    </location>
</feature>
<organism evidence="3 4">
    <name type="scientific">Funneliformis caledonium</name>
    <dbReference type="NCBI Taxonomy" id="1117310"/>
    <lineage>
        <taxon>Eukaryota</taxon>
        <taxon>Fungi</taxon>
        <taxon>Fungi incertae sedis</taxon>
        <taxon>Mucoromycota</taxon>
        <taxon>Glomeromycotina</taxon>
        <taxon>Glomeromycetes</taxon>
        <taxon>Glomerales</taxon>
        <taxon>Glomeraceae</taxon>
        <taxon>Funneliformis</taxon>
    </lineage>
</organism>
<accession>A0A9N9F0E3</accession>
<gene>
    <name evidence="3" type="ORF">FCALED_LOCUS3701</name>
</gene>
<evidence type="ECO:0000256" key="2">
    <source>
        <dbReference type="SAM" id="MobiDB-lite"/>
    </source>
</evidence>
<dbReference type="Proteomes" id="UP000789570">
    <property type="component" value="Unassembled WGS sequence"/>
</dbReference>
<proteinExistence type="predicted"/>
<evidence type="ECO:0000313" key="4">
    <source>
        <dbReference type="Proteomes" id="UP000789570"/>
    </source>
</evidence>
<keyword evidence="4" id="KW-1185">Reference proteome</keyword>
<name>A0A9N9F0E3_9GLOM</name>